<sequence length="325" mass="36581">MLKVRQDPKDKVNPNEAKYEVLDNNEPTEKKGEENPMKVDRSEVGRMKSADTIDEVKRTEDEVTEETTKKHDDTIDRTTATDDSLEGMTATGDRQGTGKAVALKARGLEKSIKLKQKSNNQTKRAPDRVLDSVEDDRMEMNSNDSDEAHSCIGSITDGDSVGGRISAGLNNISKNQKVQEKAGTNQINRPKKADNKAGELDFANALKELKALREKEKPNSGEQSAVLQHDVYVLWDVKVMWKRYLYYSMGFVSNKESEEKKGKERKPGMAAINKVNLPMQRNTDEKNKKVKEKVQKKVVNPPHECPKSESIINQEKSEKSRPLIP</sequence>
<dbReference type="OrthoDB" id="10643672at2759"/>
<gene>
    <name evidence="2" type="ORF">ACOC_LOCUS10405</name>
</gene>
<dbReference type="WBParaSite" id="ACOC_0001040401-mRNA-1">
    <property type="protein sequence ID" value="ACOC_0001040401-mRNA-1"/>
    <property type="gene ID" value="ACOC_0001040401"/>
</dbReference>
<organism evidence="4">
    <name type="scientific">Angiostrongylus costaricensis</name>
    <name type="common">Nematode worm</name>
    <dbReference type="NCBI Taxonomy" id="334426"/>
    <lineage>
        <taxon>Eukaryota</taxon>
        <taxon>Metazoa</taxon>
        <taxon>Ecdysozoa</taxon>
        <taxon>Nematoda</taxon>
        <taxon>Chromadorea</taxon>
        <taxon>Rhabditida</taxon>
        <taxon>Rhabditina</taxon>
        <taxon>Rhabditomorpha</taxon>
        <taxon>Strongyloidea</taxon>
        <taxon>Metastrongylidae</taxon>
        <taxon>Angiostrongylus</taxon>
    </lineage>
</organism>
<name>A0A0R3PWA0_ANGCS</name>
<evidence type="ECO:0000313" key="3">
    <source>
        <dbReference type="Proteomes" id="UP000267027"/>
    </source>
</evidence>
<feature type="compositionally biased region" description="Basic and acidic residues" evidence="1">
    <location>
        <begin position="1"/>
        <end position="80"/>
    </location>
</feature>
<proteinExistence type="predicted"/>
<feature type="compositionally biased region" description="Basic and acidic residues" evidence="1">
    <location>
        <begin position="315"/>
        <end position="325"/>
    </location>
</feature>
<dbReference type="Proteomes" id="UP000267027">
    <property type="component" value="Unassembled WGS sequence"/>
</dbReference>
<evidence type="ECO:0000313" key="2">
    <source>
        <dbReference type="EMBL" id="VDM61990.1"/>
    </source>
</evidence>
<dbReference type="EMBL" id="UYYA01004465">
    <property type="protein sequence ID" value="VDM61990.1"/>
    <property type="molecule type" value="Genomic_DNA"/>
</dbReference>
<feature type="region of interest" description="Disordered" evidence="1">
    <location>
        <begin position="256"/>
        <end position="325"/>
    </location>
</feature>
<feature type="region of interest" description="Disordered" evidence="1">
    <location>
        <begin position="1"/>
        <end position="99"/>
    </location>
</feature>
<dbReference type="AlphaFoldDB" id="A0A0R3PWA0"/>
<reference evidence="2 3" key="2">
    <citation type="submission" date="2018-11" db="EMBL/GenBank/DDBJ databases">
        <authorList>
            <consortium name="Pathogen Informatics"/>
        </authorList>
    </citation>
    <scope>NUCLEOTIDE SEQUENCE [LARGE SCALE GENOMIC DNA]</scope>
    <source>
        <strain evidence="2 3">Costa Rica</strain>
    </source>
</reference>
<feature type="region of interest" description="Disordered" evidence="1">
    <location>
        <begin position="172"/>
        <end position="199"/>
    </location>
</feature>
<keyword evidence="3" id="KW-1185">Reference proteome</keyword>
<feature type="compositionally biased region" description="Basic and acidic residues" evidence="1">
    <location>
        <begin position="256"/>
        <end position="267"/>
    </location>
</feature>
<protein>
    <submittedName>
        <fullName evidence="2 4">Uncharacterized protein</fullName>
    </submittedName>
</protein>
<accession>A0A0R3PWA0</accession>
<feature type="compositionally biased region" description="Basic and acidic residues" evidence="1">
    <location>
        <begin position="282"/>
        <end position="295"/>
    </location>
</feature>
<reference evidence="4" key="1">
    <citation type="submission" date="2017-02" db="UniProtKB">
        <authorList>
            <consortium name="WormBaseParasite"/>
        </authorList>
    </citation>
    <scope>IDENTIFICATION</scope>
</reference>
<evidence type="ECO:0000256" key="1">
    <source>
        <dbReference type="SAM" id="MobiDB-lite"/>
    </source>
</evidence>
<feature type="region of interest" description="Disordered" evidence="1">
    <location>
        <begin position="112"/>
        <end position="157"/>
    </location>
</feature>
<evidence type="ECO:0000313" key="4">
    <source>
        <dbReference type="WBParaSite" id="ACOC_0001040401-mRNA-1"/>
    </source>
</evidence>
<feature type="compositionally biased region" description="Polar residues" evidence="1">
    <location>
        <begin position="172"/>
        <end position="188"/>
    </location>
</feature>